<protein>
    <submittedName>
        <fullName evidence="1">Uncharacterized protein</fullName>
    </submittedName>
</protein>
<gene>
    <name evidence="1" type="ORF">CTRU02_215188</name>
</gene>
<comment type="caution">
    <text evidence="1">The sequence shown here is derived from an EMBL/GenBank/DDBJ whole genome shotgun (WGS) entry which is preliminary data.</text>
</comment>
<accession>A0ACC3YDP5</accession>
<keyword evidence="2" id="KW-1185">Reference proteome</keyword>
<evidence type="ECO:0000313" key="1">
    <source>
        <dbReference type="EMBL" id="KAL0929979.1"/>
    </source>
</evidence>
<name>A0ACC3YDP5_COLTU</name>
<organism evidence="1 2">
    <name type="scientific">Colletotrichum truncatum</name>
    <name type="common">Anthracnose fungus</name>
    <name type="synonym">Colletotrichum capsici</name>
    <dbReference type="NCBI Taxonomy" id="5467"/>
    <lineage>
        <taxon>Eukaryota</taxon>
        <taxon>Fungi</taxon>
        <taxon>Dikarya</taxon>
        <taxon>Ascomycota</taxon>
        <taxon>Pezizomycotina</taxon>
        <taxon>Sordariomycetes</taxon>
        <taxon>Hypocreomycetidae</taxon>
        <taxon>Glomerellales</taxon>
        <taxon>Glomerellaceae</taxon>
        <taxon>Colletotrichum</taxon>
        <taxon>Colletotrichum truncatum species complex</taxon>
    </lineage>
</organism>
<proteinExistence type="predicted"/>
<sequence length="209" mass="22949">MSGRVLKSKSKQPCSKTLRQAVNESFAYFGVIADMPCTRCFRAKRACQFAEGANRCQLCAQHKKPCDGLVVASTLSKLNSQRKEWDEKEEEAGEEVLRIHEELARLQSDMALAVSRLSRIRQIRKKVVERQKETFARGMQELDAEDGLLSVLDAHEAGVVGDLRFLGVPNDPSWSSFGVGEEFADLGPLVGDPAGSSTVGVPPERVPSS</sequence>
<dbReference type="EMBL" id="VUJX02000013">
    <property type="protein sequence ID" value="KAL0929979.1"/>
    <property type="molecule type" value="Genomic_DNA"/>
</dbReference>
<evidence type="ECO:0000313" key="2">
    <source>
        <dbReference type="Proteomes" id="UP000805649"/>
    </source>
</evidence>
<dbReference type="Proteomes" id="UP000805649">
    <property type="component" value="Unassembled WGS sequence"/>
</dbReference>
<reference evidence="1 2" key="1">
    <citation type="journal article" date="2020" name="Phytopathology">
        <title>Genome Sequence Resources of Colletotrichum truncatum, C. plurivorum, C. musicola, and C. sojae: Four Species Pathogenic to Soybean (Glycine max).</title>
        <authorList>
            <person name="Rogerio F."/>
            <person name="Boufleur T.R."/>
            <person name="Ciampi-Guillardi M."/>
            <person name="Sukno S.A."/>
            <person name="Thon M.R."/>
            <person name="Massola Junior N.S."/>
            <person name="Baroncelli R."/>
        </authorList>
    </citation>
    <scope>NUCLEOTIDE SEQUENCE [LARGE SCALE GENOMIC DNA]</scope>
    <source>
        <strain evidence="1 2">CMES1059</strain>
    </source>
</reference>